<dbReference type="SUPFAM" id="SSF48557">
    <property type="entry name" value="L-aspartase-like"/>
    <property type="match status" value="1"/>
</dbReference>
<dbReference type="KEGG" id="cpre:Csp1_21190"/>
<name>A0A2Z3YUJ8_9CORY</name>
<dbReference type="EMBL" id="CP024988">
    <property type="protein sequence ID" value="AWT26880.1"/>
    <property type="molecule type" value="Genomic_DNA"/>
</dbReference>
<dbReference type="InterPro" id="IPR001106">
    <property type="entry name" value="Aromatic_Lyase"/>
</dbReference>
<evidence type="ECO:0000256" key="1">
    <source>
        <dbReference type="ARBA" id="ARBA00023239"/>
    </source>
</evidence>
<feature type="region of interest" description="Disordered" evidence="2">
    <location>
        <begin position="43"/>
        <end position="68"/>
    </location>
</feature>
<evidence type="ECO:0000256" key="2">
    <source>
        <dbReference type="SAM" id="MobiDB-lite"/>
    </source>
</evidence>
<dbReference type="Gene3D" id="1.20.200.10">
    <property type="entry name" value="Fumarase/aspartase (Central domain)"/>
    <property type="match status" value="1"/>
</dbReference>
<dbReference type="Pfam" id="PF00221">
    <property type="entry name" value="Lyase_aromatic"/>
    <property type="match status" value="1"/>
</dbReference>
<keyword evidence="4" id="KW-1185">Reference proteome</keyword>
<sequence length="507" mass="53572">MPFELGDQLTPDSLWRIAVEQDTVSVPDKVLDRIGRLHHRLESRDTSQPVYGRTTGVGGNKSTRLEGGGHGMRLLRSHGLETGEPLDRPVVRGMIAVRASQLSHPGSGVPPELLQRLVGLLDADELPTVLSRSAIGTGDLSALAGLGLALAGERPCTPEMHQAPFRFSSDNALPFISSSALTVSRAALSLVRLGKLTDAAAAVFALTASAVAANPQHWSAASARAAAAPGVPEVADLLRRLTDSPAFRGPVPRVQERYGFRTFITVLGALVARTAALRDHLTALMNIAQENPLFVEAEDGTVDAVHHGNFNQIELAQELDAVNLALACTCPLTESRIADAMDPGITGLPPFVAQGPEGSSGLMILEYVSSSAGAEMRASAAPVSLGTTTVSRGMEEDASFAPQAVDQLNRSLDAFEVQLACELFAAVRVLRLRGRAGLLSPVLREIWSGASTFDTTDEDHDLRPGFRRTLDFVPGIADIVRSSPGHGLTAGHGVRVKLGAARSTRSC</sequence>
<accession>A0A2Z3YUJ8</accession>
<dbReference type="PANTHER" id="PTHR10362">
    <property type="entry name" value="HISTIDINE AMMONIA-LYASE"/>
    <property type="match status" value="1"/>
</dbReference>
<reference evidence="4" key="1">
    <citation type="submission" date="2017-11" db="EMBL/GenBank/DDBJ databases">
        <title>Otitis media/interna in a cat caused by the recently described species Corynebacterium provencense.</title>
        <authorList>
            <person name="Kittl S."/>
            <person name="Brodard I."/>
            <person name="Rychener L."/>
            <person name="Jores J."/>
            <person name="Roosje P."/>
            <person name="Gobeli Brawand S."/>
        </authorList>
    </citation>
    <scope>NUCLEOTIDE SEQUENCE [LARGE SCALE GENOMIC DNA]</scope>
    <source>
        <strain evidence="4">17KM38</strain>
    </source>
</reference>
<evidence type="ECO:0000313" key="3">
    <source>
        <dbReference type="EMBL" id="AWT26880.1"/>
    </source>
</evidence>
<protein>
    <submittedName>
        <fullName evidence="3">Histidine ammonia-lyase</fullName>
        <ecNumber evidence="3">4.3.1.3</ecNumber>
    </submittedName>
</protein>
<evidence type="ECO:0000313" key="4">
    <source>
        <dbReference type="Proteomes" id="UP000247696"/>
    </source>
</evidence>
<gene>
    <name evidence="3" type="primary">hutH</name>
    <name evidence="3" type="ORF">Csp1_21190</name>
</gene>
<keyword evidence="1 3" id="KW-0456">Lyase</keyword>
<dbReference type="RefSeq" id="WP_162620250.1">
    <property type="nucleotide sequence ID" value="NZ_CP024988.1"/>
</dbReference>
<dbReference type="AlphaFoldDB" id="A0A2Z3YUJ8"/>
<dbReference type="Proteomes" id="UP000247696">
    <property type="component" value="Chromosome"/>
</dbReference>
<proteinExistence type="predicted"/>
<dbReference type="InterPro" id="IPR008948">
    <property type="entry name" value="L-Aspartase-like"/>
</dbReference>
<organism evidence="3 4">
    <name type="scientific">Corynebacterium provencense</name>
    <dbReference type="NCBI Taxonomy" id="1737425"/>
    <lineage>
        <taxon>Bacteria</taxon>
        <taxon>Bacillati</taxon>
        <taxon>Actinomycetota</taxon>
        <taxon>Actinomycetes</taxon>
        <taxon>Mycobacteriales</taxon>
        <taxon>Corynebacteriaceae</taxon>
        <taxon>Corynebacterium</taxon>
    </lineage>
</organism>
<dbReference type="EC" id="4.3.1.3" evidence="3"/>
<dbReference type="STRING" id="1737425.GCA_900049755_02747"/>
<dbReference type="GO" id="GO:0004397">
    <property type="term" value="F:histidine ammonia-lyase activity"/>
    <property type="evidence" value="ECO:0007669"/>
    <property type="project" value="UniProtKB-EC"/>
</dbReference>